<comment type="subcellular location">
    <subcellularLocation>
        <location evidence="1">Cell membrane</location>
        <topology evidence="1">Multi-pass membrane protein</topology>
    </subcellularLocation>
</comment>
<gene>
    <name evidence="9" type="ORF">ATR_0517</name>
    <name evidence="10" type="ORF">CRU87_00135</name>
</gene>
<dbReference type="GO" id="GO:0005886">
    <property type="term" value="C:plasma membrane"/>
    <property type="evidence" value="ECO:0007669"/>
    <property type="project" value="UniProtKB-SubCell"/>
</dbReference>
<reference evidence="9 11" key="2">
    <citation type="submission" date="2018-07" db="EMBL/GenBank/DDBJ databases">
        <title>Complete genome of the Arcobacter trophiarum type strain LMG 25534.</title>
        <authorList>
            <person name="Miller W.G."/>
            <person name="Yee E."/>
        </authorList>
    </citation>
    <scope>NUCLEOTIDE SEQUENCE [LARGE SCALE GENOMIC DNA]</scope>
    <source>
        <strain evidence="9 11">LMG 25534</strain>
    </source>
</reference>
<dbReference type="SUPFAM" id="SSF53649">
    <property type="entry name" value="Alkaline phosphatase-like"/>
    <property type="match status" value="1"/>
</dbReference>
<feature type="transmembrane region" description="Helical" evidence="7">
    <location>
        <begin position="35"/>
        <end position="59"/>
    </location>
</feature>
<dbReference type="KEGG" id="atp:ATR_0517"/>
<evidence type="ECO:0000313" key="11">
    <source>
        <dbReference type="Proteomes" id="UP000254504"/>
    </source>
</evidence>
<dbReference type="Proteomes" id="UP000254504">
    <property type="component" value="Chromosome"/>
</dbReference>
<evidence type="ECO:0000259" key="8">
    <source>
        <dbReference type="Pfam" id="PF00884"/>
    </source>
</evidence>
<name>A0AAD0QJ54_9BACT</name>
<evidence type="ECO:0000313" key="10">
    <source>
        <dbReference type="EMBL" id="RXJ92932.1"/>
    </source>
</evidence>
<evidence type="ECO:0000313" key="12">
    <source>
        <dbReference type="Proteomes" id="UP000289132"/>
    </source>
</evidence>
<evidence type="ECO:0000313" key="9">
    <source>
        <dbReference type="EMBL" id="AXK48398.1"/>
    </source>
</evidence>
<dbReference type="EMBL" id="CP031367">
    <property type="protein sequence ID" value="AXK48398.1"/>
    <property type="molecule type" value="Genomic_DNA"/>
</dbReference>
<keyword evidence="6 7" id="KW-0472">Membrane</keyword>
<dbReference type="GO" id="GO:0009244">
    <property type="term" value="P:lipopolysaccharide core region biosynthetic process"/>
    <property type="evidence" value="ECO:0007669"/>
    <property type="project" value="TreeGrafter"/>
</dbReference>
<dbReference type="InterPro" id="IPR000917">
    <property type="entry name" value="Sulfatase_N"/>
</dbReference>
<dbReference type="Pfam" id="PF00884">
    <property type="entry name" value="Sulfatase"/>
    <property type="match status" value="1"/>
</dbReference>
<dbReference type="InterPro" id="IPR040423">
    <property type="entry name" value="PEA_transferase"/>
</dbReference>
<keyword evidence="4 7" id="KW-0812">Transmembrane</keyword>
<dbReference type="EMBL" id="PDKD01000001">
    <property type="protein sequence ID" value="RXJ92932.1"/>
    <property type="molecule type" value="Genomic_DNA"/>
</dbReference>
<keyword evidence="3 9" id="KW-0808">Transferase</keyword>
<reference evidence="10 12" key="1">
    <citation type="submission" date="2017-10" db="EMBL/GenBank/DDBJ databases">
        <title>Genomics of the genus Arcobacter.</title>
        <authorList>
            <person name="Perez-Cataluna A."/>
            <person name="Figueras M.J."/>
        </authorList>
    </citation>
    <scope>NUCLEOTIDE SEQUENCE [LARGE SCALE GENOMIC DNA]</scope>
    <source>
        <strain evidence="10 12">LMG 25534</strain>
    </source>
</reference>
<feature type="transmembrane region" description="Helical" evidence="7">
    <location>
        <begin position="145"/>
        <end position="163"/>
    </location>
</feature>
<evidence type="ECO:0000256" key="1">
    <source>
        <dbReference type="ARBA" id="ARBA00004651"/>
    </source>
</evidence>
<evidence type="ECO:0000256" key="5">
    <source>
        <dbReference type="ARBA" id="ARBA00022989"/>
    </source>
</evidence>
<protein>
    <submittedName>
        <fullName evidence="9">Phosphoethanolamine transferase</fullName>
    </submittedName>
</protein>
<sequence>MKTFFSKFKNNIFLALILTIIFISIEQFYRVYNDILIFNLTFKSFIEQFIIHLLVISIINKRAIFVIYFIFSLFIWFQLVHFSYYGTWIFPLEYILFFIEFQEVFLTFKSVLGITIFPTILFFIILLLSIFFIKKFNNNRYKVKYLSIFLIIAVLFLPLRIYLKDDYKKNSNPNFEYYILKNTILTLSNLFGNVLPKKISGRSGLEQEITKTPNKIFENPDINIVIIMGESLQRDYMSLYDYPLNTTPFLKSLRDDKNFIYKNGIGSGVLTTIAIPSFFNMIKKPDGLPQILSTNSCLFKMAKQNGFNTYFYSSQATSELKSIKNYLCTKYLDRLEDGSFISDKIDDSILDETLVDRLNDIDLSHPSFITLHQRASHTPFLDYIPKDYRPFNKENTNNLEQNTIDYINSVSYTDSVLEKIISTLKQKTSKPTYVIFTSDHATNIGDNARQGHGMLDSNSIYKVPFFIYSINSTNDLKNSFGDFSYISHYQISNILAKLLGYSSAYEIFNLKEDMFVCGNDLSGLGGFRTISFNEDNKIVENSNKGK</sequence>
<feature type="domain" description="Sulfatase N-terminal" evidence="8">
    <location>
        <begin position="223"/>
        <end position="475"/>
    </location>
</feature>
<dbReference type="PANTHER" id="PTHR30443:SF0">
    <property type="entry name" value="PHOSPHOETHANOLAMINE TRANSFERASE EPTA"/>
    <property type="match status" value="1"/>
</dbReference>
<keyword evidence="5 7" id="KW-1133">Transmembrane helix</keyword>
<feature type="transmembrane region" description="Helical" evidence="7">
    <location>
        <begin position="110"/>
        <end position="133"/>
    </location>
</feature>
<keyword evidence="2" id="KW-1003">Cell membrane</keyword>
<keyword evidence="12" id="KW-1185">Reference proteome</keyword>
<dbReference type="GO" id="GO:0016776">
    <property type="term" value="F:phosphotransferase activity, phosphate group as acceptor"/>
    <property type="evidence" value="ECO:0007669"/>
    <property type="project" value="TreeGrafter"/>
</dbReference>
<proteinExistence type="predicted"/>
<feature type="transmembrane region" description="Helical" evidence="7">
    <location>
        <begin position="66"/>
        <end position="90"/>
    </location>
</feature>
<feature type="transmembrane region" description="Helical" evidence="7">
    <location>
        <begin position="12"/>
        <end position="29"/>
    </location>
</feature>
<dbReference type="CDD" id="cd16017">
    <property type="entry name" value="LptA"/>
    <property type="match status" value="1"/>
</dbReference>
<dbReference type="Gene3D" id="3.40.720.10">
    <property type="entry name" value="Alkaline Phosphatase, subunit A"/>
    <property type="match status" value="1"/>
</dbReference>
<dbReference type="PANTHER" id="PTHR30443">
    <property type="entry name" value="INNER MEMBRANE PROTEIN"/>
    <property type="match status" value="1"/>
</dbReference>
<evidence type="ECO:0000256" key="4">
    <source>
        <dbReference type="ARBA" id="ARBA00022692"/>
    </source>
</evidence>
<dbReference type="Proteomes" id="UP000289132">
    <property type="component" value="Unassembled WGS sequence"/>
</dbReference>
<dbReference type="InterPro" id="IPR058130">
    <property type="entry name" value="PEA_transf_C"/>
</dbReference>
<evidence type="ECO:0000256" key="6">
    <source>
        <dbReference type="ARBA" id="ARBA00023136"/>
    </source>
</evidence>
<dbReference type="RefSeq" id="WP_115427936.1">
    <property type="nucleotide sequence ID" value="NZ_CP031367.1"/>
</dbReference>
<dbReference type="InterPro" id="IPR017850">
    <property type="entry name" value="Alkaline_phosphatase_core_sf"/>
</dbReference>
<organism evidence="9 11">
    <name type="scientific">Aliarcobacter trophiarum LMG 25534</name>
    <dbReference type="NCBI Taxonomy" id="1032241"/>
    <lineage>
        <taxon>Bacteria</taxon>
        <taxon>Pseudomonadati</taxon>
        <taxon>Campylobacterota</taxon>
        <taxon>Epsilonproteobacteria</taxon>
        <taxon>Campylobacterales</taxon>
        <taxon>Arcobacteraceae</taxon>
        <taxon>Aliarcobacter</taxon>
    </lineage>
</organism>
<accession>A0AAD0QJ54</accession>
<evidence type="ECO:0000256" key="7">
    <source>
        <dbReference type="SAM" id="Phobius"/>
    </source>
</evidence>
<dbReference type="AlphaFoldDB" id="A0AAD0QJ54"/>
<evidence type="ECO:0000256" key="2">
    <source>
        <dbReference type="ARBA" id="ARBA00022475"/>
    </source>
</evidence>
<evidence type="ECO:0000256" key="3">
    <source>
        <dbReference type="ARBA" id="ARBA00022679"/>
    </source>
</evidence>